<evidence type="ECO:0000313" key="1">
    <source>
        <dbReference type="EMBL" id="VDK41430.1"/>
    </source>
</evidence>
<gene>
    <name evidence="1" type="ORF">GPUH_LOCUS3895</name>
</gene>
<protein>
    <submittedName>
        <fullName evidence="3">Peptidase M12A domain-containing protein</fullName>
    </submittedName>
</protein>
<dbReference type="WBParaSite" id="GPUH_0000390301-mRNA-1">
    <property type="protein sequence ID" value="GPUH_0000390301-mRNA-1"/>
    <property type="gene ID" value="GPUH_0000390301"/>
</dbReference>
<dbReference type="EMBL" id="UYRT01006977">
    <property type="protein sequence ID" value="VDK41430.1"/>
    <property type="molecule type" value="Genomic_DNA"/>
</dbReference>
<accession>A0A183D5A5</accession>
<dbReference type="AlphaFoldDB" id="A0A183D5A5"/>
<proteinExistence type="predicted"/>
<keyword evidence="2" id="KW-1185">Reference proteome</keyword>
<sequence>MTAFPPSAKLPASSRLDLEKWKNEESAMSTNASNGKRFYGGRLLVRVSSVPHPDNFNRQLPETGSISNPASYYLRGAHLEKIRAPACHLTSCHGPYPNDGSLLINKDNGAPDEECQQVFITMNGCVADKGYPIGMVCTVCCKCTKEFVYEMSRSRGFLEGIN</sequence>
<evidence type="ECO:0000313" key="2">
    <source>
        <dbReference type="Proteomes" id="UP000271098"/>
    </source>
</evidence>
<name>A0A183D5A5_9BILA</name>
<evidence type="ECO:0000313" key="3">
    <source>
        <dbReference type="WBParaSite" id="GPUH_0000390301-mRNA-1"/>
    </source>
</evidence>
<reference evidence="1 2" key="2">
    <citation type="submission" date="2018-11" db="EMBL/GenBank/DDBJ databases">
        <authorList>
            <consortium name="Pathogen Informatics"/>
        </authorList>
    </citation>
    <scope>NUCLEOTIDE SEQUENCE [LARGE SCALE GENOMIC DNA]</scope>
</reference>
<reference evidence="3" key="1">
    <citation type="submission" date="2016-06" db="UniProtKB">
        <authorList>
            <consortium name="WormBaseParasite"/>
        </authorList>
    </citation>
    <scope>IDENTIFICATION</scope>
</reference>
<dbReference type="OrthoDB" id="5800408at2759"/>
<dbReference type="Proteomes" id="UP000271098">
    <property type="component" value="Unassembled WGS sequence"/>
</dbReference>
<organism evidence="3">
    <name type="scientific">Gongylonema pulchrum</name>
    <dbReference type="NCBI Taxonomy" id="637853"/>
    <lineage>
        <taxon>Eukaryota</taxon>
        <taxon>Metazoa</taxon>
        <taxon>Ecdysozoa</taxon>
        <taxon>Nematoda</taxon>
        <taxon>Chromadorea</taxon>
        <taxon>Rhabditida</taxon>
        <taxon>Spirurina</taxon>
        <taxon>Spiruromorpha</taxon>
        <taxon>Spiruroidea</taxon>
        <taxon>Gongylonematidae</taxon>
        <taxon>Gongylonema</taxon>
    </lineage>
</organism>